<proteinExistence type="predicted"/>
<organism evidence="6 7">
    <name type="scientific">Brevundimonas staleyi</name>
    <dbReference type="NCBI Taxonomy" id="74326"/>
    <lineage>
        <taxon>Bacteria</taxon>
        <taxon>Pseudomonadati</taxon>
        <taxon>Pseudomonadota</taxon>
        <taxon>Alphaproteobacteria</taxon>
        <taxon>Caulobacterales</taxon>
        <taxon>Caulobacteraceae</taxon>
        <taxon>Brevundimonas</taxon>
    </lineage>
</organism>
<comment type="subcellular location">
    <subcellularLocation>
        <location evidence="1">Virion</location>
    </subcellularLocation>
</comment>
<evidence type="ECO:0000256" key="5">
    <source>
        <dbReference type="SAM" id="MobiDB-lite"/>
    </source>
</evidence>
<dbReference type="EMBL" id="JBHSLF010000056">
    <property type="protein sequence ID" value="MFC5346274.1"/>
    <property type="molecule type" value="Genomic_DNA"/>
</dbReference>
<comment type="caution">
    <text evidence="6">The sequence shown here is derived from an EMBL/GenBank/DDBJ whole genome shotgun (WGS) entry which is preliminary data.</text>
</comment>
<gene>
    <name evidence="6" type="ORF">ACFPIE_20350</name>
</gene>
<feature type="coiled-coil region" evidence="4">
    <location>
        <begin position="523"/>
        <end position="550"/>
    </location>
</feature>
<dbReference type="Pfam" id="PF12236">
    <property type="entry name" value="Head-tail_con"/>
    <property type="match status" value="1"/>
</dbReference>
<evidence type="ECO:0000256" key="3">
    <source>
        <dbReference type="ARBA" id="ARBA00023219"/>
    </source>
</evidence>
<protein>
    <submittedName>
        <fullName evidence="6">Portal protein</fullName>
    </submittedName>
</protein>
<feature type="region of interest" description="Disordered" evidence="5">
    <location>
        <begin position="1"/>
        <end position="20"/>
    </location>
</feature>
<evidence type="ECO:0000313" key="7">
    <source>
        <dbReference type="Proteomes" id="UP001596152"/>
    </source>
</evidence>
<evidence type="ECO:0000256" key="1">
    <source>
        <dbReference type="ARBA" id="ARBA00004328"/>
    </source>
</evidence>
<keyword evidence="3" id="KW-0231">Viral genome packaging</keyword>
<evidence type="ECO:0000256" key="2">
    <source>
        <dbReference type="ARBA" id="ARBA00022612"/>
    </source>
</evidence>
<evidence type="ECO:0000256" key="4">
    <source>
        <dbReference type="SAM" id="Coils"/>
    </source>
</evidence>
<keyword evidence="2" id="KW-1188">Viral release from host cell</keyword>
<dbReference type="RefSeq" id="WP_374036788.1">
    <property type="nucleotide sequence ID" value="NZ_CP169082.1"/>
</dbReference>
<dbReference type="InterPro" id="IPR020991">
    <property type="entry name" value="Connector_podovirus"/>
</dbReference>
<dbReference type="Proteomes" id="UP001596152">
    <property type="component" value="Unassembled WGS sequence"/>
</dbReference>
<keyword evidence="4" id="KW-0175">Coiled coil</keyword>
<evidence type="ECO:0000313" key="6">
    <source>
        <dbReference type="EMBL" id="MFC5346274.1"/>
    </source>
</evidence>
<name>A0ABW0FXU3_9CAUL</name>
<accession>A0ABW0FXU3</accession>
<sequence>MSVAAPTVSPRSRNIRNGWEEAQTQRRAFEPGWQMVSDYFYPSTNFTVTQTSPVVRRARRVVTNVPRQNLKQAAALFVAYAIDTSQPFLNPNVNRGMSLAGRAVWTRGPDGRELELDDASRDYLETLRWQMFDAMLLPQSGFVAATVRCGLEFLAFGNCVQWTGRKRGFGPRYQHMPLKSCWWLKNEAGEVDTMFRRWRTPVWRLAKDYPKALEHPKIRELAEDAKKAQTEIPVLHVVEPRQGGVSGGIATNKPFASLTLLPEHDWFEAKEEGYDSFPYQVAGMDEWEGAPYCTGLGFDALPDAMALNHFSGGMERAIDLINDPVTFAPTRLFGNRLDRRPGAVNIYDPVNLGFQSLRDAIQKADIAGDPSWAERRCAALQTNIETVFFGNFTKLRDAANVTAEEIFERRDLRTRALSYLVPAFDRDLFGKGADRGLDALVEEDLVSPPPAALSGVDVDWDYAGPLAKAQMRTQVDGALRLFDAAKAAAQFDETAADIVNVHEALRTVNDSLGNAPGMVNSRAAVAEKAAQRAEAAAQAQQNETMTAEATALRDAGQGIASIENAGPPSRMAA</sequence>
<reference evidence="7" key="1">
    <citation type="journal article" date="2019" name="Int. J. Syst. Evol. Microbiol.">
        <title>The Global Catalogue of Microorganisms (GCM) 10K type strain sequencing project: providing services to taxonomists for standard genome sequencing and annotation.</title>
        <authorList>
            <consortium name="The Broad Institute Genomics Platform"/>
            <consortium name="The Broad Institute Genome Sequencing Center for Infectious Disease"/>
            <person name="Wu L."/>
            <person name="Ma J."/>
        </authorList>
    </citation>
    <scope>NUCLEOTIDE SEQUENCE [LARGE SCALE GENOMIC DNA]</scope>
    <source>
        <strain evidence="7">JCM 12125</strain>
    </source>
</reference>
<keyword evidence="7" id="KW-1185">Reference proteome</keyword>